<keyword evidence="2" id="KW-1185">Reference proteome</keyword>
<sequence>MTGPLTQQVHPTKLARCQMEATYRIVYQLYLNSTFNRLFNPMSEMDHMQYSRHLLVPSTAILLNKLFRRHYLWADLTMKVIQILFIASVHSAGLIKTSLLLPASMLLRHQQPHRHRKTTSSSKRFGLAYKHRFWKGQQRALYLSGTMIHIGKL</sequence>
<organism evidence="1 2">
    <name type="scientific">Aspergillus pseudonomiae</name>
    <dbReference type="NCBI Taxonomy" id="1506151"/>
    <lineage>
        <taxon>Eukaryota</taxon>
        <taxon>Fungi</taxon>
        <taxon>Dikarya</taxon>
        <taxon>Ascomycota</taxon>
        <taxon>Pezizomycotina</taxon>
        <taxon>Eurotiomycetes</taxon>
        <taxon>Eurotiomycetidae</taxon>
        <taxon>Eurotiales</taxon>
        <taxon>Aspergillaceae</taxon>
        <taxon>Aspergillus</taxon>
        <taxon>Aspergillus subgen. Circumdati</taxon>
    </lineage>
</organism>
<name>A0A5N7DJU2_9EURO</name>
<dbReference type="EMBL" id="ML736754">
    <property type="protein sequence ID" value="KAE8406283.1"/>
    <property type="molecule type" value="Genomic_DNA"/>
</dbReference>
<evidence type="ECO:0000313" key="1">
    <source>
        <dbReference type="EMBL" id="KAE8406283.1"/>
    </source>
</evidence>
<dbReference type="Proteomes" id="UP000325579">
    <property type="component" value="Unassembled WGS sequence"/>
</dbReference>
<gene>
    <name evidence="1" type="ORF">BDV37DRAFT_242890</name>
</gene>
<dbReference type="RefSeq" id="XP_031943602.1">
    <property type="nucleotide sequence ID" value="XM_032081373.1"/>
</dbReference>
<proteinExistence type="predicted"/>
<dbReference type="GeneID" id="43666064"/>
<protein>
    <submittedName>
        <fullName evidence="1">Uncharacterized protein</fullName>
    </submittedName>
</protein>
<accession>A0A5N7DJU2</accession>
<evidence type="ECO:0000313" key="2">
    <source>
        <dbReference type="Proteomes" id="UP000325579"/>
    </source>
</evidence>
<dbReference type="AlphaFoldDB" id="A0A5N7DJU2"/>
<reference evidence="1 2" key="1">
    <citation type="submission" date="2019-04" db="EMBL/GenBank/DDBJ databases">
        <authorList>
            <consortium name="DOE Joint Genome Institute"/>
            <person name="Mondo S."/>
            <person name="Kjaerbolling I."/>
            <person name="Vesth T."/>
            <person name="Frisvad J.C."/>
            <person name="Nybo J.L."/>
            <person name="Theobald S."/>
            <person name="Kildgaard S."/>
            <person name="Isbrandt T."/>
            <person name="Kuo A."/>
            <person name="Sato A."/>
            <person name="Lyhne E.K."/>
            <person name="Kogle M.E."/>
            <person name="Wiebenga A."/>
            <person name="Kun R.S."/>
            <person name="Lubbers R.J."/>
            <person name="Makela M.R."/>
            <person name="Barry K."/>
            <person name="Chovatia M."/>
            <person name="Clum A."/>
            <person name="Daum C."/>
            <person name="Haridas S."/>
            <person name="He G."/>
            <person name="LaButti K."/>
            <person name="Lipzen A."/>
            <person name="Riley R."/>
            <person name="Salamov A."/>
            <person name="Simmons B.A."/>
            <person name="Magnuson J.K."/>
            <person name="Henrissat B."/>
            <person name="Mortensen U.H."/>
            <person name="Larsen T.O."/>
            <person name="Devries R.P."/>
            <person name="Grigoriev I.V."/>
            <person name="Machida M."/>
            <person name="Baker S.E."/>
            <person name="Andersen M.R."/>
            <person name="Cantor M.N."/>
            <person name="Hua S.X."/>
        </authorList>
    </citation>
    <scope>NUCLEOTIDE SEQUENCE [LARGE SCALE GENOMIC DNA]</scope>
    <source>
        <strain evidence="1 2">CBS 119388</strain>
    </source>
</reference>